<reference evidence="1 2" key="1">
    <citation type="submission" date="2016-07" db="EMBL/GenBank/DDBJ databases">
        <title>Pervasive Adenine N6-methylation of Active Genes in Fungi.</title>
        <authorList>
            <consortium name="DOE Joint Genome Institute"/>
            <person name="Mondo S.J."/>
            <person name="Dannebaum R.O."/>
            <person name="Kuo R.C."/>
            <person name="Labutti K."/>
            <person name="Haridas S."/>
            <person name="Kuo A."/>
            <person name="Salamov A."/>
            <person name="Ahrendt S.R."/>
            <person name="Lipzen A."/>
            <person name="Sullivan W."/>
            <person name="Andreopoulos W.B."/>
            <person name="Clum A."/>
            <person name="Lindquist E."/>
            <person name="Daum C."/>
            <person name="Ramamoorthy G.K."/>
            <person name="Gryganskyi A."/>
            <person name="Culley D."/>
            <person name="Magnuson J.K."/>
            <person name="James T.Y."/>
            <person name="O'Malley M.A."/>
            <person name="Stajich J.E."/>
            <person name="Spatafora J.W."/>
            <person name="Visel A."/>
            <person name="Grigoriev I.V."/>
        </authorList>
    </citation>
    <scope>NUCLEOTIDE SEQUENCE [LARGE SCALE GENOMIC DNA]</scope>
    <source>
        <strain evidence="1 2">68-887.2</strain>
    </source>
</reference>
<organism evidence="1 2">
    <name type="scientific">Naematelia encephala</name>
    <dbReference type="NCBI Taxonomy" id="71784"/>
    <lineage>
        <taxon>Eukaryota</taxon>
        <taxon>Fungi</taxon>
        <taxon>Dikarya</taxon>
        <taxon>Basidiomycota</taxon>
        <taxon>Agaricomycotina</taxon>
        <taxon>Tremellomycetes</taxon>
        <taxon>Tremellales</taxon>
        <taxon>Naemateliaceae</taxon>
        <taxon>Naematelia</taxon>
    </lineage>
</organism>
<dbReference type="EMBL" id="MCFC01000004">
    <property type="protein sequence ID" value="ORY34012.1"/>
    <property type="molecule type" value="Genomic_DNA"/>
</dbReference>
<dbReference type="AlphaFoldDB" id="A0A1Y2BGS2"/>
<gene>
    <name evidence="1" type="ORF">BCR39DRAFT_518122</name>
</gene>
<dbReference type="Proteomes" id="UP000193986">
    <property type="component" value="Unassembled WGS sequence"/>
</dbReference>
<dbReference type="InParanoid" id="A0A1Y2BGS2"/>
<proteinExistence type="predicted"/>
<sequence>MQPSLLRKVRVPICYYTSTRSNFGLDSTSVISPETKAALSCNAREAVIYSMEDIRYLVRSRTVLPNVDVIHLTDKFKRQTQYRIALVCP</sequence>
<accession>A0A1Y2BGS2</accession>
<evidence type="ECO:0000313" key="1">
    <source>
        <dbReference type="EMBL" id="ORY34012.1"/>
    </source>
</evidence>
<evidence type="ECO:0000313" key="2">
    <source>
        <dbReference type="Proteomes" id="UP000193986"/>
    </source>
</evidence>
<keyword evidence="2" id="KW-1185">Reference proteome</keyword>
<name>A0A1Y2BGS2_9TREE</name>
<protein>
    <submittedName>
        <fullName evidence="1">Uncharacterized protein</fullName>
    </submittedName>
</protein>
<comment type="caution">
    <text evidence="1">The sequence shown here is derived from an EMBL/GenBank/DDBJ whole genome shotgun (WGS) entry which is preliminary data.</text>
</comment>